<dbReference type="InterPro" id="IPR037294">
    <property type="entry name" value="ABC_BtuC-like"/>
</dbReference>
<evidence type="ECO:0000256" key="2">
    <source>
        <dbReference type="ARBA" id="ARBA00007935"/>
    </source>
</evidence>
<evidence type="ECO:0000256" key="7">
    <source>
        <dbReference type="ARBA" id="ARBA00023136"/>
    </source>
</evidence>
<feature type="transmembrane region" description="Helical" evidence="8">
    <location>
        <begin position="252"/>
        <end position="279"/>
    </location>
</feature>
<evidence type="ECO:0000256" key="3">
    <source>
        <dbReference type="ARBA" id="ARBA00022448"/>
    </source>
</evidence>
<dbReference type="CDD" id="cd06550">
    <property type="entry name" value="TM_ABC_iron-siderophores_like"/>
    <property type="match status" value="1"/>
</dbReference>
<gene>
    <name evidence="9" type="primary">yfhA_2</name>
    <name evidence="9" type="ORF">KBTEX_03122</name>
</gene>
<dbReference type="EMBL" id="MN079170">
    <property type="protein sequence ID" value="QEA06781.1"/>
    <property type="molecule type" value="Genomic_DNA"/>
</dbReference>
<feature type="transmembrane region" description="Helical" evidence="8">
    <location>
        <begin position="74"/>
        <end position="94"/>
    </location>
</feature>
<evidence type="ECO:0000256" key="6">
    <source>
        <dbReference type="ARBA" id="ARBA00022989"/>
    </source>
</evidence>
<protein>
    <submittedName>
        <fullName evidence="9">Putative siderophore transport system permease protein YfhA</fullName>
    </submittedName>
</protein>
<evidence type="ECO:0000256" key="4">
    <source>
        <dbReference type="ARBA" id="ARBA00022475"/>
    </source>
</evidence>
<feature type="transmembrane region" description="Helical" evidence="8">
    <location>
        <begin position="291"/>
        <end position="309"/>
    </location>
</feature>
<dbReference type="Pfam" id="PF01032">
    <property type="entry name" value="FecCD"/>
    <property type="match status" value="1"/>
</dbReference>
<feature type="transmembrane region" description="Helical" evidence="8">
    <location>
        <begin position="321"/>
        <end position="340"/>
    </location>
</feature>
<evidence type="ECO:0000313" key="9">
    <source>
        <dbReference type="EMBL" id="QEA06781.1"/>
    </source>
</evidence>
<feature type="transmembrane region" description="Helical" evidence="8">
    <location>
        <begin position="133"/>
        <end position="154"/>
    </location>
</feature>
<accession>A0A5B8RDW0</accession>
<name>A0A5B8RDW0_9ZZZZ</name>
<evidence type="ECO:0000256" key="8">
    <source>
        <dbReference type="SAM" id="Phobius"/>
    </source>
</evidence>
<dbReference type="PANTHER" id="PTHR30472">
    <property type="entry name" value="FERRIC ENTEROBACTIN TRANSPORT SYSTEM PERMEASE PROTEIN"/>
    <property type="match status" value="1"/>
</dbReference>
<dbReference type="AlphaFoldDB" id="A0A5B8RDW0"/>
<keyword evidence="4" id="KW-1003">Cell membrane</keyword>
<feature type="transmembrane region" description="Helical" evidence="8">
    <location>
        <begin position="163"/>
        <end position="183"/>
    </location>
</feature>
<dbReference type="GO" id="GO:0022857">
    <property type="term" value="F:transmembrane transporter activity"/>
    <property type="evidence" value="ECO:0007669"/>
    <property type="project" value="InterPro"/>
</dbReference>
<keyword evidence="3" id="KW-0813">Transport</keyword>
<dbReference type="GO" id="GO:0005886">
    <property type="term" value="C:plasma membrane"/>
    <property type="evidence" value="ECO:0007669"/>
    <property type="project" value="UniProtKB-SubCell"/>
</dbReference>
<dbReference type="SUPFAM" id="SSF81345">
    <property type="entry name" value="ABC transporter involved in vitamin B12 uptake, BtuC"/>
    <property type="match status" value="1"/>
</dbReference>
<reference evidence="9" key="1">
    <citation type="submission" date="2019-06" db="EMBL/GenBank/DDBJ databases">
        <authorList>
            <person name="Murdoch R.W."/>
            <person name="Fathepure B."/>
        </authorList>
    </citation>
    <scope>NUCLEOTIDE SEQUENCE</scope>
</reference>
<comment type="similarity">
    <text evidence="2">Belongs to the binding-protein-dependent transport system permease family. FecCD subfamily.</text>
</comment>
<dbReference type="Gene3D" id="1.10.3470.10">
    <property type="entry name" value="ABC transporter involved in vitamin B12 uptake, BtuC"/>
    <property type="match status" value="1"/>
</dbReference>
<keyword evidence="7 8" id="KW-0472">Membrane</keyword>
<dbReference type="FunFam" id="1.10.3470.10:FF:000001">
    <property type="entry name" value="Vitamin B12 ABC transporter permease BtuC"/>
    <property type="match status" value="1"/>
</dbReference>
<proteinExistence type="inferred from homology"/>
<dbReference type="InterPro" id="IPR000522">
    <property type="entry name" value="ABC_transptr_permease_BtuC"/>
</dbReference>
<comment type="subcellular location">
    <subcellularLocation>
        <location evidence="1">Cell membrane</location>
        <topology evidence="1">Multi-pass membrane protein</topology>
    </subcellularLocation>
</comment>
<dbReference type="PANTHER" id="PTHR30472:SF24">
    <property type="entry name" value="FERRIC ENTEROBACTIN TRANSPORT SYSTEM PERMEASE PROTEIN FEPG"/>
    <property type="match status" value="1"/>
</dbReference>
<feature type="transmembrane region" description="Helical" evidence="8">
    <location>
        <begin position="106"/>
        <end position="127"/>
    </location>
</feature>
<evidence type="ECO:0000256" key="1">
    <source>
        <dbReference type="ARBA" id="ARBA00004651"/>
    </source>
</evidence>
<organism evidence="9">
    <name type="scientific">uncultured organism</name>
    <dbReference type="NCBI Taxonomy" id="155900"/>
    <lineage>
        <taxon>unclassified sequences</taxon>
        <taxon>environmental samples</taxon>
    </lineage>
</organism>
<evidence type="ECO:0000256" key="5">
    <source>
        <dbReference type="ARBA" id="ARBA00022692"/>
    </source>
</evidence>
<keyword evidence="6 8" id="KW-1133">Transmembrane helix</keyword>
<keyword evidence="5 8" id="KW-0812">Transmembrane</keyword>
<sequence length="345" mass="35112">MNRTLVLRSPGERLALRLPLRTVAVVGGLLALLTASAFASLCLGSHPTDAAAVWHALIGPGDGELSLIVREIRLPRILLAILVGAALGAAGLLFQGLVRNPLASPDVIGVTTGASAGAVLMLVLGVAGRGSPLLPAAAIAGAFLVAVCILVLAWGRRASPGQLILVGVGIASALGALITLMLVMSPDTTAMNAYLWLAGSLYAAQWGDVAGLLPWLAVCLPLALGRARHLDVMAMGDDVATGLGSALHTSRLILLLCGVVLSGTAVAFAGGLSFIGLVAPHIARNLVRSGSTALTAVAAMVGGLILLYADLVGRIGFLPRDLPAGIFVAGIGAPFFVYQLHRLRR</sequence>